<protein>
    <submittedName>
        <fullName evidence="1">Uncharacterized protein</fullName>
    </submittedName>
</protein>
<proteinExistence type="predicted"/>
<organism evidence="1 2">
    <name type="scientific">Aspergillus versicolor CBS 583.65</name>
    <dbReference type="NCBI Taxonomy" id="1036611"/>
    <lineage>
        <taxon>Eukaryota</taxon>
        <taxon>Fungi</taxon>
        <taxon>Dikarya</taxon>
        <taxon>Ascomycota</taxon>
        <taxon>Pezizomycotina</taxon>
        <taxon>Eurotiomycetes</taxon>
        <taxon>Eurotiomycetidae</taxon>
        <taxon>Eurotiales</taxon>
        <taxon>Aspergillaceae</taxon>
        <taxon>Aspergillus</taxon>
        <taxon>Aspergillus subgen. Nidulantes</taxon>
    </lineage>
</organism>
<dbReference type="VEuPathDB" id="FungiDB:ASPVEDRAFT_42721"/>
<accession>A0A1L9PP06</accession>
<keyword evidence="2" id="KW-1185">Reference proteome</keyword>
<dbReference type="EMBL" id="KV878130">
    <property type="protein sequence ID" value="OJJ03212.1"/>
    <property type="molecule type" value="Genomic_DNA"/>
</dbReference>
<evidence type="ECO:0000313" key="2">
    <source>
        <dbReference type="Proteomes" id="UP000184073"/>
    </source>
</evidence>
<evidence type="ECO:0000313" key="1">
    <source>
        <dbReference type="EMBL" id="OJJ03212.1"/>
    </source>
</evidence>
<dbReference type="AlphaFoldDB" id="A0A1L9PP06"/>
<name>A0A1L9PP06_ASPVE</name>
<dbReference type="GeneID" id="63728159"/>
<dbReference type="Proteomes" id="UP000184073">
    <property type="component" value="Unassembled WGS sequence"/>
</dbReference>
<gene>
    <name evidence="1" type="ORF">ASPVEDRAFT_42721</name>
</gene>
<reference evidence="2" key="1">
    <citation type="journal article" date="2017" name="Genome Biol.">
        <title>Comparative genomics reveals high biological diversity and specific adaptations in the industrially and medically important fungal genus Aspergillus.</title>
        <authorList>
            <person name="de Vries R.P."/>
            <person name="Riley R."/>
            <person name="Wiebenga A."/>
            <person name="Aguilar-Osorio G."/>
            <person name="Amillis S."/>
            <person name="Uchima C.A."/>
            <person name="Anderluh G."/>
            <person name="Asadollahi M."/>
            <person name="Askin M."/>
            <person name="Barry K."/>
            <person name="Battaglia E."/>
            <person name="Bayram O."/>
            <person name="Benocci T."/>
            <person name="Braus-Stromeyer S.A."/>
            <person name="Caldana C."/>
            <person name="Canovas D."/>
            <person name="Cerqueira G.C."/>
            <person name="Chen F."/>
            <person name="Chen W."/>
            <person name="Choi C."/>
            <person name="Clum A."/>
            <person name="Dos Santos R.A."/>
            <person name="Damasio A.R."/>
            <person name="Diallinas G."/>
            <person name="Emri T."/>
            <person name="Fekete E."/>
            <person name="Flipphi M."/>
            <person name="Freyberg S."/>
            <person name="Gallo A."/>
            <person name="Gournas C."/>
            <person name="Habgood R."/>
            <person name="Hainaut M."/>
            <person name="Harispe M.L."/>
            <person name="Henrissat B."/>
            <person name="Hilden K.S."/>
            <person name="Hope R."/>
            <person name="Hossain A."/>
            <person name="Karabika E."/>
            <person name="Karaffa L."/>
            <person name="Karanyi Z."/>
            <person name="Krasevec N."/>
            <person name="Kuo A."/>
            <person name="Kusch H."/>
            <person name="LaButti K."/>
            <person name="Lagendijk E.L."/>
            <person name="Lapidus A."/>
            <person name="Levasseur A."/>
            <person name="Lindquist E."/>
            <person name="Lipzen A."/>
            <person name="Logrieco A.F."/>
            <person name="MacCabe A."/>
            <person name="Maekelae M.R."/>
            <person name="Malavazi I."/>
            <person name="Melin P."/>
            <person name="Meyer V."/>
            <person name="Mielnichuk N."/>
            <person name="Miskei M."/>
            <person name="Molnar A.P."/>
            <person name="Mule G."/>
            <person name="Ngan C.Y."/>
            <person name="Orejas M."/>
            <person name="Orosz E."/>
            <person name="Ouedraogo J.P."/>
            <person name="Overkamp K.M."/>
            <person name="Park H.-S."/>
            <person name="Perrone G."/>
            <person name="Piumi F."/>
            <person name="Punt P.J."/>
            <person name="Ram A.F."/>
            <person name="Ramon A."/>
            <person name="Rauscher S."/>
            <person name="Record E."/>
            <person name="Riano-Pachon D.M."/>
            <person name="Robert V."/>
            <person name="Roehrig J."/>
            <person name="Ruller R."/>
            <person name="Salamov A."/>
            <person name="Salih N.S."/>
            <person name="Samson R.A."/>
            <person name="Sandor E."/>
            <person name="Sanguinetti M."/>
            <person name="Schuetze T."/>
            <person name="Sepcic K."/>
            <person name="Shelest E."/>
            <person name="Sherlock G."/>
            <person name="Sophianopoulou V."/>
            <person name="Squina F.M."/>
            <person name="Sun H."/>
            <person name="Susca A."/>
            <person name="Todd R.B."/>
            <person name="Tsang A."/>
            <person name="Unkles S.E."/>
            <person name="van de Wiele N."/>
            <person name="van Rossen-Uffink D."/>
            <person name="Oliveira J.V."/>
            <person name="Vesth T.C."/>
            <person name="Visser J."/>
            <person name="Yu J.-H."/>
            <person name="Zhou M."/>
            <person name="Andersen M.R."/>
            <person name="Archer D.B."/>
            <person name="Baker S.E."/>
            <person name="Benoit I."/>
            <person name="Brakhage A.A."/>
            <person name="Braus G.H."/>
            <person name="Fischer R."/>
            <person name="Frisvad J.C."/>
            <person name="Goldman G.H."/>
            <person name="Houbraken J."/>
            <person name="Oakley B."/>
            <person name="Pocsi I."/>
            <person name="Scazzocchio C."/>
            <person name="Seiboth B."/>
            <person name="vanKuyk P.A."/>
            <person name="Wortman J."/>
            <person name="Dyer P.S."/>
            <person name="Grigoriev I.V."/>
        </authorList>
    </citation>
    <scope>NUCLEOTIDE SEQUENCE [LARGE SCALE GENOMIC DNA]</scope>
    <source>
        <strain evidence="2">CBS 583.65</strain>
    </source>
</reference>
<sequence length="103" mass="10395">MCVCDTKSTEIWEPPKPVNIPNFIHNGGRYKRPSTVQRWENRWNGIGNGPGGKRMYGRGGRNSIFYGAGAGSSLIDGAGASSSVGCSGLGGGGAGAGCGGGSC</sequence>
<dbReference type="RefSeq" id="XP_040668974.1">
    <property type="nucleotide sequence ID" value="XM_040812648.1"/>
</dbReference>